<sequence length="201" mass="23226">MNPGVFVPNIRRFVTGIESASKRLAVSIHEDSFTQRNDVMMGLYATAMIAQDDRNWLPTDAMIDNWFSLALESQRDHRMYQYDWKTFDGTVKQFDNLSLSYILLSEIRSFQSDINMVGSISQNGGVPRVTTDGRIKTMPLIHCLDHHSFTELAHYMPYTGEPYSVLFGNIWRQVVGVNPRKPSYEKYYPTMEAQPFVIQVR</sequence>
<organism evidence="1">
    <name type="scientific">marine sediment metagenome</name>
    <dbReference type="NCBI Taxonomy" id="412755"/>
    <lineage>
        <taxon>unclassified sequences</taxon>
        <taxon>metagenomes</taxon>
        <taxon>ecological metagenomes</taxon>
    </lineage>
</organism>
<dbReference type="AlphaFoldDB" id="X1BNF7"/>
<reference evidence="1" key="1">
    <citation type="journal article" date="2014" name="Front. Microbiol.">
        <title>High frequency of phylogenetically diverse reductive dehalogenase-homologous genes in deep subseafloor sedimentary metagenomes.</title>
        <authorList>
            <person name="Kawai M."/>
            <person name="Futagami T."/>
            <person name="Toyoda A."/>
            <person name="Takaki Y."/>
            <person name="Nishi S."/>
            <person name="Hori S."/>
            <person name="Arai W."/>
            <person name="Tsubouchi T."/>
            <person name="Morono Y."/>
            <person name="Uchiyama I."/>
            <person name="Ito T."/>
            <person name="Fujiyama A."/>
            <person name="Inagaki F."/>
            <person name="Takami H."/>
        </authorList>
    </citation>
    <scope>NUCLEOTIDE SEQUENCE</scope>
    <source>
        <strain evidence="1">Expedition CK06-06</strain>
    </source>
</reference>
<dbReference type="EMBL" id="BART01012806">
    <property type="protein sequence ID" value="GAG85598.1"/>
    <property type="molecule type" value="Genomic_DNA"/>
</dbReference>
<accession>X1BNF7</accession>
<gene>
    <name evidence="1" type="ORF">S01H4_26525</name>
</gene>
<protein>
    <submittedName>
        <fullName evidence="1">Uncharacterized protein</fullName>
    </submittedName>
</protein>
<evidence type="ECO:0000313" key="1">
    <source>
        <dbReference type="EMBL" id="GAG85598.1"/>
    </source>
</evidence>
<name>X1BNF7_9ZZZZ</name>
<feature type="non-terminal residue" evidence="1">
    <location>
        <position position="201"/>
    </location>
</feature>
<comment type="caution">
    <text evidence="1">The sequence shown here is derived from an EMBL/GenBank/DDBJ whole genome shotgun (WGS) entry which is preliminary data.</text>
</comment>
<proteinExistence type="predicted"/>